<accession>A0AAD3TXY8</accession>
<feature type="region of interest" description="Disordered" evidence="1">
    <location>
        <begin position="47"/>
        <end position="82"/>
    </location>
</feature>
<comment type="caution">
    <text evidence="2">The sequence shown here is derived from an EMBL/GenBank/DDBJ whole genome shotgun (WGS) entry which is preliminary data.</text>
</comment>
<evidence type="ECO:0000256" key="1">
    <source>
        <dbReference type="SAM" id="MobiDB-lite"/>
    </source>
</evidence>
<dbReference type="AlphaFoldDB" id="A0AAD3TXY8"/>
<proteinExistence type="predicted"/>
<gene>
    <name evidence="2" type="ORF">CspeluHIS016_0505810</name>
</gene>
<dbReference type="EMBL" id="BTCM01000005">
    <property type="protein sequence ID" value="GMK58549.1"/>
    <property type="molecule type" value="Genomic_DNA"/>
</dbReference>
<name>A0AAD3TXY8_9TREE</name>
<dbReference type="Proteomes" id="UP001222932">
    <property type="component" value="Unassembled WGS sequence"/>
</dbReference>
<reference evidence="2" key="1">
    <citation type="journal article" date="2023" name="BMC Genomics">
        <title>Chromosome-level genome assemblies of Cutaneotrichosporon spp. (Trichosporonales, Basidiomycota) reveal imbalanced evolution between nucleotide sequences and chromosome synteny.</title>
        <authorList>
            <person name="Kobayashi Y."/>
            <person name="Kayamori A."/>
            <person name="Aoki K."/>
            <person name="Shiwa Y."/>
            <person name="Matsutani M."/>
            <person name="Fujita N."/>
            <person name="Sugita T."/>
            <person name="Iwasaki W."/>
            <person name="Tanaka N."/>
            <person name="Takashima M."/>
        </authorList>
    </citation>
    <scope>NUCLEOTIDE SEQUENCE</scope>
    <source>
        <strain evidence="2">HIS016</strain>
    </source>
</reference>
<reference evidence="2" key="2">
    <citation type="submission" date="2023-06" db="EMBL/GenBank/DDBJ databases">
        <authorList>
            <person name="Kobayashi Y."/>
            <person name="Kayamori A."/>
            <person name="Aoki K."/>
            <person name="Shiwa Y."/>
            <person name="Fujita N."/>
            <person name="Sugita T."/>
            <person name="Iwasaki W."/>
            <person name="Tanaka N."/>
            <person name="Takashima M."/>
        </authorList>
    </citation>
    <scope>NUCLEOTIDE SEQUENCE</scope>
    <source>
        <strain evidence="2">HIS016</strain>
    </source>
</reference>
<feature type="compositionally biased region" description="Polar residues" evidence="1">
    <location>
        <begin position="19"/>
        <end position="29"/>
    </location>
</feature>
<sequence>MQSHHEHRGPATVRRGSESQDGQLSAEQQKTVHEWELKHGVVPLDAAHPHDAVEAGSAHAVNEPCEKRGPAAPRRGSMAESVPLSPTQVATMHEWELKHGIVMIEEAVAIPVDE</sequence>
<protein>
    <submittedName>
        <fullName evidence="2">Uncharacterized protein</fullName>
    </submittedName>
</protein>
<feature type="region of interest" description="Disordered" evidence="1">
    <location>
        <begin position="1"/>
        <end position="32"/>
    </location>
</feature>
<evidence type="ECO:0000313" key="2">
    <source>
        <dbReference type="EMBL" id="GMK58549.1"/>
    </source>
</evidence>
<keyword evidence="3" id="KW-1185">Reference proteome</keyword>
<organism evidence="2 3">
    <name type="scientific">Cutaneotrichosporon spelunceum</name>
    <dbReference type="NCBI Taxonomy" id="1672016"/>
    <lineage>
        <taxon>Eukaryota</taxon>
        <taxon>Fungi</taxon>
        <taxon>Dikarya</taxon>
        <taxon>Basidiomycota</taxon>
        <taxon>Agaricomycotina</taxon>
        <taxon>Tremellomycetes</taxon>
        <taxon>Trichosporonales</taxon>
        <taxon>Trichosporonaceae</taxon>
        <taxon>Cutaneotrichosporon</taxon>
    </lineage>
</organism>
<evidence type="ECO:0000313" key="3">
    <source>
        <dbReference type="Proteomes" id="UP001222932"/>
    </source>
</evidence>